<dbReference type="PANTHER" id="PTHR33434">
    <property type="entry name" value="DEGV DOMAIN-CONTAINING PROTEIN DR_1986-RELATED"/>
    <property type="match status" value="1"/>
</dbReference>
<evidence type="ECO:0000313" key="2">
    <source>
        <dbReference type="EMBL" id="PMQ21143.1"/>
    </source>
</evidence>
<accession>A0A2N7S4T4</accession>
<gene>
    <name evidence="2" type="ORF">CIK84_06100</name>
</gene>
<dbReference type="InterPro" id="IPR048394">
    <property type="entry name" value="FakA-like_M"/>
</dbReference>
<evidence type="ECO:0000313" key="3">
    <source>
        <dbReference type="Proteomes" id="UP000235739"/>
    </source>
</evidence>
<dbReference type="InterPro" id="IPR004007">
    <property type="entry name" value="DhaL_dom"/>
</dbReference>
<sequence>MTPQKLDTSVRAIREWLAQSVKSLGNHSDRLNAINVFPVADGDTGSNLYLTARAGHDAVSKLESDDIGGFLEVAARASMESARGNSGTLLAVFLSGLSEPWIGHDRLNASLLAAGLERAKVRSWSALSEPVEGTMLSVINAIALAAGSTLAHLKTDLDSRAALDTVLTQMAQAARLAVKGTETELPSLVEAGVVDAGAVGMLVIIDELCAAIRNDSPDFESYEKFHGYQVQDPHVHLNKDTETGVEVMCTVSLDALGAATLRGQLDTMGNSVIMSPVNQVEDDTYRWRVHVHVPESEKALELIKKYGDPVNISVTDLCTHDG</sequence>
<dbReference type="Pfam" id="PF21645">
    <property type="entry name" value="FakA-like_M"/>
    <property type="match status" value="1"/>
</dbReference>
<dbReference type="SMART" id="SM01120">
    <property type="entry name" value="Dak2"/>
    <property type="match status" value="1"/>
</dbReference>
<proteinExistence type="predicted"/>
<dbReference type="InterPro" id="IPR050270">
    <property type="entry name" value="DegV_domain_contain"/>
</dbReference>
<dbReference type="PANTHER" id="PTHR33434:SF4">
    <property type="entry name" value="PHOSPHATASE PROTEIN"/>
    <property type="match status" value="1"/>
</dbReference>
<dbReference type="Pfam" id="PF02734">
    <property type="entry name" value="Dak2"/>
    <property type="match status" value="1"/>
</dbReference>
<dbReference type="Proteomes" id="UP000235739">
    <property type="component" value="Unassembled WGS sequence"/>
</dbReference>
<reference evidence="2 3" key="1">
    <citation type="journal article" date="2017" name="Elife">
        <title>Extensive horizontal gene transfer in cheese-associated bacteria.</title>
        <authorList>
            <person name="Bonham K.S."/>
            <person name="Wolfe B.E."/>
            <person name="Dutton R.J."/>
        </authorList>
    </citation>
    <scope>NUCLEOTIDE SEQUENCE [LARGE SCALE GENOMIC DNA]</scope>
    <source>
        <strain evidence="2 3">JB182</strain>
    </source>
</reference>
<dbReference type="GO" id="GO:0006071">
    <property type="term" value="P:glycerol metabolic process"/>
    <property type="evidence" value="ECO:0007669"/>
    <property type="project" value="InterPro"/>
</dbReference>
<protein>
    <submittedName>
        <fullName evidence="2">Dak phosphatase</fullName>
    </submittedName>
</protein>
<dbReference type="EMBL" id="PNQX01000001">
    <property type="protein sequence ID" value="PMQ21143.1"/>
    <property type="molecule type" value="Genomic_DNA"/>
</dbReference>
<organism evidence="2 3">
    <name type="scientific">Glutamicibacter arilaitensis</name>
    <dbReference type="NCBI Taxonomy" id="256701"/>
    <lineage>
        <taxon>Bacteria</taxon>
        <taxon>Bacillati</taxon>
        <taxon>Actinomycetota</taxon>
        <taxon>Actinomycetes</taxon>
        <taxon>Micrococcales</taxon>
        <taxon>Micrococcaceae</taxon>
        <taxon>Glutamicibacter</taxon>
    </lineage>
</organism>
<dbReference type="AlphaFoldDB" id="A0A2N7S4T4"/>
<name>A0A2N7S4T4_9MICC</name>
<dbReference type="RefSeq" id="WP_102597786.1">
    <property type="nucleotide sequence ID" value="NZ_JBQQPD010000036.1"/>
</dbReference>
<dbReference type="PROSITE" id="PS51480">
    <property type="entry name" value="DHAL"/>
    <property type="match status" value="1"/>
</dbReference>
<feature type="domain" description="DhaL" evidence="1">
    <location>
        <begin position="11"/>
        <end position="210"/>
    </location>
</feature>
<dbReference type="Gene3D" id="1.25.40.340">
    <property type="match status" value="1"/>
</dbReference>
<dbReference type="InterPro" id="IPR036117">
    <property type="entry name" value="DhaL_dom_sf"/>
</dbReference>
<dbReference type="SUPFAM" id="SSF101473">
    <property type="entry name" value="DhaL-like"/>
    <property type="match status" value="1"/>
</dbReference>
<dbReference type="GO" id="GO:0004371">
    <property type="term" value="F:glycerone kinase activity"/>
    <property type="evidence" value="ECO:0007669"/>
    <property type="project" value="InterPro"/>
</dbReference>
<evidence type="ECO:0000259" key="1">
    <source>
        <dbReference type="PROSITE" id="PS51480"/>
    </source>
</evidence>
<comment type="caution">
    <text evidence="2">The sequence shown here is derived from an EMBL/GenBank/DDBJ whole genome shotgun (WGS) entry which is preliminary data.</text>
</comment>